<comment type="caution">
    <text evidence="2">The sequence shown here is derived from an EMBL/GenBank/DDBJ whole genome shotgun (WGS) entry which is preliminary data.</text>
</comment>
<protein>
    <submittedName>
        <fullName evidence="2">Uncharacterized protein</fullName>
    </submittedName>
</protein>
<evidence type="ECO:0000256" key="1">
    <source>
        <dbReference type="SAM" id="Phobius"/>
    </source>
</evidence>
<dbReference type="EMBL" id="LDAU01000110">
    <property type="protein sequence ID" value="KRX05115.1"/>
    <property type="molecule type" value="Genomic_DNA"/>
</dbReference>
<evidence type="ECO:0000313" key="2">
    <source>
        <dbReference type="EMBL" id="KRX05115.1"/>
    </source>
</evidence>
<keyword evidence="1" id="KW-0812">Transmembrane</keyword>
<keyword evidence="1" id="KW-0472">Membrane</keyword>
<dbReference type="Proteomes" id="UP000054937">
    <property type="component" value="Unassembled WGS sequence"/>
</dbReference>
<sequence length="132" mass="15795">MKKRKKLNLISIYENDDNLQADELTKGINIKGLQEKYKKNLENAQFSTKDLEKFDEENRAQIKNDLANFNVLVDDNENEEEFMKEKYQDYEKDLPQIQPKKAGNQIIIKLILSMKIFIFQSYFYLYNTQNKI</sequence>
<feature type="transmembrane region" description="Helical" evidence="1">
    <location>
        <begin position="106"/>
        <end position="126"/>
    </location>
</feature>
<accession>A0A0V0QS80</accession>
<reference evidence="2 3" key="1">
    <citation type="journal article" date="2015" name="Sci. Rep.">
        <title>Genome of the facultative scuticociliatosis pathogen Pseudocohnilembus persalinus provides insight into its virulence through horizontal gene transfer.</title>
        <authorList>
            <person name="Xiong J."/>
            <person name="Wang G."/>
            <person name="Cheng J."/>
            <person name="Tian M."/>
            <person name="Pan X."/>
            <person name="Warren A."/>
            <person name="Jiang C."/>
            <person name="Yuan D."/>
            <person name="Miao W."/>
        </authorList>
    </citation>
    <scope>NUCLEOTIDE SEQUENCE [LARGE SCALE GENOMIC DNA]</scope>
    <source>
        <strain evidence="2">36N120E</strain>
    </source>
</reference>
<dbReference type="AlphaFoldDB" id="A0A0V0QS80"/>
<gene>
    <name evidence="2" type="ORF">PPERSA_06749</name>
</gene>
<name>A0A0V0QS80_PSEPJ</name>
<evidence type="ECO:0000313" key="3">
    <source>
        <dbReference type="Proteomes" id="UP000054937"/>
    </source>
</evidence>
<dbReference type="InParanoid" id="A0A0V0QS80"/>
<organism evidence="2 3">
    <name type="scientific">Pseudocohnilembus persalinus</name>
    <name type="common">Ciliate</name>
    <dbReference type="NCBI Taxonomy" id="266149"/>
    <lineage>
        <taxon>Eukaryota</taxon>
        <taxon>Sar</taxon>
        <taxon>Alveolata</taxon>
        <taxon>Ciliophora</taxon>
        <taxon>Intramacronucleata</taxon>
        <taxon>Oligohymenophorea</taxon>
        <taxon>Scuticociliatia</taxon>
        <taxon>Philasterida</taxon>
        <taxon>Pseudocohnilembidae</taxon>
        <taxon>Pseudocohnilembus</taxon>
    </lineage>
</organism>
<keyword evidence="1" id="KW-1133">Transmembrane helix</keyword>
<keyword evidence="3" id="KW-1185">Reference proteome</keyword>
<proteinExistence type="predicted"/>